<dbReference type="CDD" id="cd07067">
    <property type="entry name" value="HP_PGM_like"/>
    <property type="match status" value="1"/>
</dbReference>
<gene>
    <name evidence="2" type="ORF">K470DRAFT_238541</name>
</gene>
<reference evidence="2" key="1">
    <citation type="journal article" date="2020" name="Stud. Mycol.">
        <title>101 Dothideomycetes genomes: a test case for predicting lifestyles and emergence of pathogens.</title>
        <authorList>
            <person name="Haridas S."/>
            <person name="Albert R."/>
            <person name="Binder M."/>
            <person name="Bloem J."/>
            <person name="Labutti K."/>
            <person name="Salamov A."/>
            <person name="Andreopoulos B."/>
            <person name="Baker S."/>
            <person name="Barry K."/>
            <person name="Bills G."/>
            <person name="Bluhm B."/>
            <person name="Cannon C."/>
            <person name="Castanera R."/>
            <person name="Culley D."/>
            <person name="Daum C."/>
            <person name="Ezra D."/>
            <person name="Gonzalez J."/>
            <person name="Henrissat B."/>
            <person name="Kuo A."/>
            <person name="Liang C."/>
            <person name="Lipzen A."/>
            <person name="Lutzoni F."/>
            <person name="Magnuson J."/>
            <person name="Mondo S."/>
            <person name="Nolan M."/>
            <person name="Ohm R."/>
            <person name="Pangilinan J."/>
            <person name="Park H.-J."/>
            <person name="Ramirez L."/>
            <person name="Alfaro M."/>
            <person name="Sun H."/>
            <person name="Tritt A."/>
            <person name="Yoshinaga Y."/>
            <person name="Zwiers L.-H."/>
            <person name="Turgeon B."/>
            <person name="Goodwin S."/>
            <person name="Spatafora J."/>
            <person name="Crous P."/>
            <person name="Grigoriev I."/>
        </authorList>
    </citation>
    <scope>NUCLEOTIDE SEQUENCE</scope>
    <source>
        <strain evidence="2">CBS 480.64</strain>
    </source>
</reference>
<dbReference type="Pfam" id="PF00300">
    <property type="entry name" value="His_Phos_1"/>
    <property type="match status" value="1"/>
</dbReference>
<evidence type="ECO:0000256" key="1">
    <source>
        <dbReference type="PIRSR" id="PIRSR613078-2"/>
    </source>
</evidence>
<organism evidence="2 3">
    <name type="scientific">Piedraia hortae CBS 480.64</name>
    <dbReference type="NCBI Taxonomy" id="1314780"/>
    <lineage>
        <taxon>Eukaryota</taxon>
        <taxon>Fungi</taxon>
        <taxon>Dikarya</taxon>
        <taxon>Ascomycota</taxon>
        <taxon>Pezizomycotina</taxon>
        <taxon>Dothideomycetes</taxon>
        <taxon>Dothideomycetidae</taxon>
        <taxon>Capnodiales</taxon>
        <taxon>Piedraiaceae</taxon>
        <taxon>Piedraia</taxon>
    </lineage>
</organism>
<name>A0A6A7BPU7_9PEZI</name>
<proteinExistence type="predicted"/>
<dbReference type="Proteomes" id="UP000799421">
    <property type="component" value="Unassembled WGS sequence"/>
</dbReference>
<protein>
    <submittedName>
        <fullName evidence="2">Phosphoglycerate mutase-like protein</fullName>
    </submittedName>
</protein>
<evidence type="ECO:0000313" key="2">
    <source>
        <dbReference type="EMBL" id="KAF2857351.1"/>
    </source>
</evidence>
<dbReference type="OrthoDB" id="496981at2759"/>
<accession>A0A6A7BPU7</accession>
<dbReference type="Gene3D" id="3.40.50.1240">
    <property type="entry name" value="Phosphoglycerate mutase-like"/>
    <property type="match status" value="1"/>
</dbReference>
<feature type="binding site" evidence="1">
    <location>
        <position position="62"/>
    </location>
    <ligand>
        <name>substrate</name>
    </ligand>
</feature>
<dbReference type="SMART" id="SM00855">
    <property type="entry name" value="PGAM"/>
    <property type="match status" value="1"/>
</dbReference>
<keyword evidence="3" id="KW-1185">Reference proteome</keyword>
<dbReference type="GO" id="GO:0005737">
    <property type="term" value="C:cytoplasm"/>
    <property type="evidence" value="ECO:0007669"/>
    <property type="project" value="TreeGrafter"/>
</dbReference>
<dbReference type="GO" id="GO:0016791">
    <property type="term" value="F:phosphatase activity"/>
    <property type="evidence" value="ECO:0007669"/>
    <property type="project" value="TreeGrafter"/>
</dbReference>
<dbReference type="AlphaFoldDB" id="A0A6A7BPU7"/>
<dbReference type="InterPro" id="IPR029033">
    <property type="entry name" value="His_PPase_superfam"/>
</dbReference>
<dbReference type="SUPFAM" id="SSF53254">
    <property type="entry name" value="Phosphoglycerate mutase-like"/>
    <property type="match status" value="1"/>
</dbReference>
<feature type="binding site" evidence="1">
    <location>
        <begin position="11"/>
        <end position="18"/>
    </location>
    <ligand>
        <name>substrate</name>
    </ligand>
</feature>
<dbReference type="InterPro" id="IPR013078">
    <property type="entry name" value="His_Pase_superF_clade-1"/>
</dbReference>
<dbReference type="PANTHER" id="PTHR48100">
    <property type="entry name" value="BROAD-SPECIFICITY PHOSPHATASE YOR283W-RELATED"/>
    <property type="match status" value="1"/>
</dbReference>
<dbReference type="PANTHER" id="PTHR48100:SF54">
    <property type="entry name" value="PHOSPHATASE SPAC5H10.03-RELATED"/>
    <property type="match status" value="1"/>
</dbReference>
<dbReference type="EMBL" id="MU006048">
    <property type="protein sequence ID" value="KAF2857351.1"/>
    <property type="molecule type" value="Genomic_DNA"/>
</dbReference>
<evidence type="ECO:0000313" key="3">
    <source>
        <dbReference type="Proteomes" id="UP000799421"/>
    </source>
</evidence>
<sequence>MAPNSRLILTRHAQAEHNVDLDYSIPDAPLTKLGRKQASALADKIKALQDEADLVVTSPLKRTLQTTHLGYSAAISRLGGLGNVICLPQAQESNNLPCDTGSSRTALEASGEFVGFDLSPLTEEWNSKQGFYAPDAKSIANRARWVRQWLRDRPEKTIVLVAHGDILRNITAGPNGPSEWQWRNTETRVYHFDEKFLDGECFLDHAKAAVAAGGYAPTSSEMDL</sequence>
<dbReference type="InterPro" id="IPR050275">
    <property type="entry name" value="PGM_Phosphatase"/>
</dbReference>